<sequence length="737" mass="77776">FSDGIGSSTDPVDLAVFENTEEVTAPPMDAHTMLATLPVSTQTPELSLSLNSDQDTPSTVDAQIEATSKRFTSLVEFSDGIGSSTDPVDLAVFENTEEVTTPPTDTHTMSATLPVSTKTPERSLSLKLDQDTPSTVDGKIEATGILSANPVEFSGVIGSPEKPQQRPVSSTVTRSKSATHPASLSIKDSTSILGVENIASSPAFNSEISPAESSSYKRAQSGNTSDVENSQETPTDLTGAVFMLSNSIILPTISNISSKSNFDEVSSNTTVSPATRQQSAEIPNLFFTATNQAISDNHQEYHISPTDEGSVSEAVSPVVSNLSLNSNVKNTVFLSSVSSRNGKSGGHAESSVKFTFSTTPENYDEHLTNATSASYLGSTSNNPWTDRTTASASSVVNGLQGSAVAHLDSPTNGQYWGSNQSRQVDSASQEVTVLSSSKEHQEVFTGAAAIIPAEPSDSQADITLPVGPNFEDGSSETVAVPSDSTPYNQPKNPEETRTYTKAPVELTTPANPESFQEHSPERNGTESIPNAVNISLITKDVIWSLKDREGFTSSAVLFITPKPDIQSPLPEETWNDSENSVEPLAAKPVTTTSTVTEVSWGLENGNVLPGTIDQHGAGLEKSLEPKAGSDEERNPITTTPLDFQTLSPSIVGSISSSMGNEQTASPLIDRSPIPGAFSDAADSSEERNIADHVGAPKELTVEVSMSEMPAVSKSTPEEIGNHMRALGQTMEGNGSQI</sequence>
<evidence type="ECO:0000256" key="1">
    <source>
        <dbReference type="SAM" id="MobiDB-lite"/>
    </source>
</evidence>
<feature type="compositionally biased region" description="Polar residues" evidence="1">
    <location>
        <begin position="166"/>
        <end position="183"/>
    </location>
</feature>
<feature type="region of interest" description="Disordered" evidence="1">
    <location>
        <begin position="404"/>
        <end position="423"/>
    </location>
</feature>
<feature type="region of interest" description="Disordered" evidence="1">
    <location>
        <begin position="467"/>
        <end position="503"/>
    </location>
</feature>
<feature type="compositionally biased region" description="Low complexity" evidence="1">
    <location>
        <begin position="647"/>
        <end position="657"/>
    </location>
</feature>
<reference evidence="2" key="1">
    <citation type="submission" date="2016-01" db="EMBL/GenBank/DDBJ databases">
        <title>Reference transcriptome for the parasite Schistocephalus solidus: insights into the molecular evolution of parasitism.</title>
        <authorList>
            <person name="Hebert F.O."/>
            <person name="Grambauer S."/>
            <person name="Barber I."/>
            <person name="Landry C.R."/>
            <person name="Aubin-Horth N."/>
        </authorList>
    </citation>
    <scope>NUCLEOTIDE SEQUENCE</scope>
</reference>
<feature type="compositionally biased region" description="Polar residues" evidence="1">
    <location>
        <begin position="409"/>
        <end position="423"/>
    </location>
</feature>
<feature type="region of interest" description="Disordered" evidence="1">
    <location>
        <begin position="622"/>
        <end position="680"/>
    </location>
</feature>
<feature type="non-terminal residue" evidence="2">
    <location>
        <position position="1"/>
    </location>
</feature>
<accession>A0A0X3P0L6</accession>
<feature type="compositionally biased region" description="Basic and acidic residues" evidence="1">
    <location>
        <begin position="622"/>
        <end position="634"/>
    </location>
</feature>
<feature type="compositionally biased region" description="Polar residues" evidence="1">
    <location>
        <begin position="635"/>
        <end position="646"/>
    </location>
</feature>
<protein>
    <submittedName>
        <fullName evidence="2">Uncharacterized protein</fullName>
    </submittedName>
</protein>
<dbReference type="AlphaFoldDB" id="A0A0X3P0L6"/>
<proteinExistence type="predicted"/>
<feature type="compositionally biased region" description="Polar residues" evidence="1">
    <location>
        <begin position="482"/>
        <end position="491"/>
    </location>
</feature>
<feature type="region of interest" description="Disordered" evidence="1">
    <location>
        <begin position="205"/>
        <end position="234"/>
    </location>
</feature>
<feature type="region of interest" description="Disordered" evidence="1">
    <location>
        <begin position="153"/>
        <end position="183"/>
    </location>
</feature>
<gene>
    <name evidence="2" type="ORF">TR165531</name>
</gene>
<dbReference type="EMBL" id="GEEE01019878">
    <property type="protein sequence ID" value="JAP43347.1"/>
    <property type="molecule type" value="Transcribed_RNA"/>
</dbReference>
<name>A0A0X3P0L6_SCHSO</name>
<organism evidence="2">
    <name type="scientific">Schistocephalus solidus</name>
    <name type="common">Tapeworm</name>
    <dbReference type="NCBI Taxonomy" id="70667"/>
    <lineage>
        <taxon>Eukaryota</taxon>
        <taxon>Metazoa</taxon>
        <taxon>Spiralia</taxon>
        <taxon>Lophotrochozoa</taxon>
        <taxon>Platyhelminthes</taxon>
        <taxon>Cestoda</taxon>
        <taxon>Eucestoda</taxon>
        <taxon>Diphyllobothriidea</taxon>
        <taxon>Diphyllobothriidae</taxon>
        <taxon>Schistocephalus</taxon>
    </lineage>
</organism>
<evidence type="ECO:0000313" key="2">
    <source>
        <dbReference type="EMBL" id="JAP43347.1"/>
    </source>
</evidence>